<feature type="region of interest" description="Disordered" evidence="1">
    <location>
        <begin position="63"/>
        <end position="87"/>
    </location>
</feature>
<dbReference type="AlphaFoldDB" id="A0AAD9APF9"/>
<reference evidence="2" key="1">
    <citation type="submission" date="2023-01" db="EMBL/GenBank/DDBJ databases">
        <title>Colletotrichum chrysophilum M932 genome sequence.</title>
        <authorList>
            <person name="Baroncelli R."/>
        </authorList>
    </citation>
    <scope>NUCLEOTIDE SEQUENCE</scope>
    <source>
        <strain evidence="2">M932</strain>
    </source>
</reference>
<evidence type="ECO:0000313" key="3">
    <source>
        <dbReference type="Proteomes" id="UP001243330"/>
    </source>
</evidence>
<proteinExistence type="predicted"/>
<sequence>MPPGEMNLKTPSTFSFIVGPEGKHVATGYDLYKRCGGGAGCREEAGGSRREKAGWLGRFVEPHRRRIPAPPQQKSRTGPSDQPEPCVQQFGVFGQARLVY</sequence>
<comment type="caution">
    <text evidence="2">The sequence shown here is derived from an EMBL/GenBank/DDBJ whole genome shotgun (WGS) entry which is preliminary data.</text>
</comment>
<dbReference type="Proteomes" id="UP001243330">
    <property type="component" value="Unassembled WGS sequence"/>
</dbReference>
<organism evidence="2 3">
    <name type="scientific">Colletotrichum chrysophilum</name>
    <dbReference type="NCBI Taxonomy" id="1836956"/>
    <lineage>
        <taxon>Eukaryota</taxon>
        <taxon>Fungi</taxon>
        <taxon>Dikarya</taxon>
        <taxon>Ascomycota</taxon>
        <taxon>Pezizomycotina</taxon>
        <taxon>Sordariomycetes</taxon>
        <taxon>Hypocreomycetidae</taxon>
        <taxon>Glomerellales</taxon>
        <taxon>Glomerellaceae</taxon>
        <taxon>Colletotrichum</taxon>
        <taxon>Colletotrichum gloeosporioides species complex</taxon>
    </lineage>
</organism>
<gene>
    <name evidence="2" type="ORF">CCHR01_06250</name>
</gene>
<dbReference type="EMBL" id="JAQOWY010000103">
    <property type="protein sequence ID" value="KAK1851124.1"/>
    <property type="molecule type" value="Genomic_DNA"/>
</dbReference>
<keyword evidence="3" id="KW-1185">Reference proteome</keyword>
<accession>A0AAD9APF9</accession>
<protein>
    <submittedName>
        <fullName evidence="2">Uncharacterized protein</fullName>
    </submittedName>
</protein>
<evidence type="ECO:0000313" key="2">
    <source>
        <dbReference type="EMBL" id="KAK1851124.1"/>
    </source>
</evidence>
<evidence type="ECO:0000256" key="1">
    <source>
        <dbReference type="SAM" id="MobiDB-lite"/>
    </source>
</evidence>
<name>A0AAD9APF9_9PEZI</name>